<comment type="similarity">
    <text evidence="2 15">Belongs to the mitochondrial carrier (TC 2.A.29) family.</text>
</comment>
<dbReference type="Pfam" id="PF00153">
    <property type="entry name" value="Mito_carr"/>
    <property type="match status" value="3"/>
</dbReference>
<protein>
    <recommendedName>
        <fullName evidence="16">ADP/ATP translocase</fullName>
    </recommendedName>
    <alternativeName>
        <fullName evidence="16">ADP,ATP carrier protein</fullName>
    </alternativeName>
</protein>
<comment type="caution">
    <text evidence="17">The sequence shown here is derived from an EMBL/GenBank/DDBJ whole genome shotgun (WGS) entry which is preliminary data.</text>
</comment>
<evidence type="ECO:0000256" key="7">
    <source>
        <dbReference type="ARBA" id="ARBA00022737"/>
    </source>
</evidence>
<dbReference type="GO" id="GO:0005471">
    <property type="term" value="F:ATP:ADP antiporter activity"/>
    <property type="evidence" value="ECO:0007669"/>
    <property type="project" value="UniProtKB-UniRule"/>
</dbReference>
<dbReference type="PANTHER" id="PTHR45635:SF14">
    <property type="entry name" value="ADP_ATP TRANSLOCASE"/>
    <property type="match status" value="1"/>
</dbReference>
<comment type="function">
    <text evidence="16">Catalyzes the exchange of ADP and ATP across the membrane.</text>
</comment>
<evidence type="ECO:0000256" key="12">
    <source>
        <dbReference type="ARBA" id="ARBA00024143"/>
    </source>
</evidence>
<evidence type="ECO:0000256" key="2">
    <source>
        <dbReference type="ARBA" id="ARBA00006375"/>
    </source>
</evidence>
<evidence type="ECO:0000256" key="10">
    <source>
        <dbReference type="ARBA" id="ARBA00023128"/>
    </source>
</evidence>
<keyword evidence="7" id="KW-0677">Repeat</keyword>
<sequence length="416" mass="44875">MGNDMSSGYCFGCCLRFSSTSNALVTVLTVKMGDGAQHPSVFRKIHGQSYLFSRISPHTHSRNAGSNYLTGGYVNGGLRSLSTPSFQGTGLDIVSPVSPFLIQAPAEKEKGFSGFMVDFLMGGVSAAVSKTAAAPIERVKLLIQNQDEMIRAGRLSEPYKGISDCFARTIKDEGVLSLWRGNTANVIRYFPTQALNFAFKDYFKRLFNFKKDKDGYWKWFAGNLASGGAAGASSLLFVYSLDYARTRLANDAKAAKKGGERQFNGLIDVYRKTIQSDGLVGLYRGFNISCVGIIVYRGLYFGMYDSLKPVVLTGSLQDSFLASFLLGWGITIGAGLASYPIDTVRRRMMMTSGEAVKYKSSIDAFSQIVKKEGTKSLFKGAGANILRAVAGAGVLAGYDKLQVLVLGKKYGSGGGG</sequence>
<dbReference type="InterPro" id="IPR018108">
    <property type="entry name" value="MCP_transmembrane"/>
</dbReference>
<dbReference type="PROSITE" id="PS50920">
    <property type="entry name" value="SOLCAR"/>
    <property type="match status" value="3"/>
</dbReference>
<comment type="subunit">
    <text evidence="3 16">Monomer.</text>
</comment>
<proteinExistence type="inferred from homology"/>
<evidence type="ECO:0000256" key="16">
    <source>
        <dbReference type="RuleBase" id="RU368008"/>
    </source>
</evidence>
<dbReference type="Gene3D" id="1.50.40.10">
    <property type="entry name" value="Mitochondrial carrier domain"/>
    <property type="match status" value="1"/>
</dbReference>
<keyword evidence="10" id="KW-0496">Mitochondrion</keyword>
<evidence type="ECO:0000256" key="6">
    <source>
        <dbReference type="ARBA" id="ARBA00022692"/>
    </source>
</evidence>
<evidence type="ECO:0000313" key="18">
    <source>
        <dbReference type="Proteomes" id="UP001293254"/>
    </source>
</evidence>
<dbReference type="InterPro" id="IPR023395">
    <property type="entry name" value="MCP_dom_sf"/>
</dbReference>
<evidence type="ECO:0000256" key="11">
    <source>
        <dbReference type="ARBA" id="ARBA00023136"/>
    </source>
</evidence>
<gene>
    <name evidence="17" type="ORF">Salat_0201500</name>
</gene>
<feature type="repeat" description="Solcar" evidence="14">
    <location>
        <begin position="318"/>
        <end position="404"/>
    </location>
</feature>
<evidence type="ECO:0000256" key="8">
    <source>
        <dbReference type="ARBA" id="ARBA00022792"/>
    </source>
</evidence>
<dbReference type="GO" id="GO:1990544">
    <property type="term" value="P:mitochondrial ATP transmembrane transport"/>
    <property type="evidence" value="ECO:0007669"/>
    <property type="project" value="InterPro"/>
</dbReference>
<dbReference type="PRINTS" id="PR00927">
    <property type="entry name" value="ADPTRNSLCASE"/>
</dbReference>
<evidence type="ECO:0000256" key="3">
    <source>
        <dbReference type="ARBA" id="ARBA00011245"/>
    </source>
</evidence>
<evidence type="ECO:0000256" key="5">
    <source>
        <dbReference type="ARBA" id="ARBA00022449"/>
    </source>
</evidence>
<feature type="repeat" description="Solcar" evidence="14">
    <location>
        <begin position="113"/>
        <end position="206"/>
    </location>
</feature>
<evidence type="ECO:0000256" key="4">
    <source>
        <dbReference type="ARBA" id="ARBA00022448"/>
    </source>
</evidence>
<evidence type="ECO:0000256" key="14">
    <source>
        <dbReference type="PROSITE-ProRule" id="PRU00282"/>
    </source>
</evidence>
<evidence type="ECO:0000256" key="9">
    <source>
        <dbReference type="ARBA" id="ARBA00022989"/>
    </source>
</evidence>
<reference evidence="17" key="2">
    <citation type="journal article" date="2024" name="Plant">
        <title>Genomic evolution and insights into agronomic trait innovations of Sesamum species.</title>
        <authorList>
            <person name="Miao H."/>
            <person name="Wang L."/>
            <person name="Qu L."/>
            <person name="Liu H."/>
            <person name="Sun Y."/>
            <person name="Le M."/>
            <person name="Wang Q."/>
            <person name="Wei S."/>
            <person name="Zheng Y."/>
            <person name="Lin W."/>
            <person name="Duan Y."/>
            <person name="Cao H."/>
            <person name="Xiong S."/>
            <person name="Wang X."/>
            <person name="Wei L."/>
            <person name="Li C."/>
            <person name="Ma Q."/>
            <person name="Ju M."/>
            <person name="Zhao R."/>
            <person name="Li G."/>
            <person name="Mu C."/>
            <person name="Tian Q."/>
            <person name="Mei H."/>
            <person name="Zhang T."/>
            <person name="Gao T."/>
            <person name="Zhang H."/>
        </authorList>
    </citation>
    <scope>NUCLEOTIDE SEQUENCE</scope>
    <source>
        <strain evidence="17">3651</strain>
    </source>
</reference>
<keyword evidence="18" id="KW-1185">Reference proteome</keyword>
<dbReference type="PANTHER" id="PTHR45635">
    <property type="entry name" value="ADP,ATP CARRIER PROTEIN 1-RELATED-RELATED"/>
    <property type="match status" value="1"/>
</dbReference>
<keyword evidence="4 15" id="KW-0813">Transport</keyword>
<dbReference type="PRINTS" id="PR00926">
    <property type="entry name" value="MITOCARRIER"/>
</dbReference>
<dbReference type="FunFam" id="1.50.40.10:FF:000001">
    <property type="entry name" value="ADP,ATP carrier protein, mitochondrial"/>
    <property type="match status" value="1"/>
</dbReference>
<dbReference type="InterPro" id="IPR002113">
    <property type="entry name" value="ADT_euk_type"/>
</dbReference>
<dbReference type="GO" id="GO:0140021">
    <property type="term" value="P:mitochondrial ADP transmembrane transport"/>
    <property type="evidence" value="ECO:0007669"/>
    <property type="project" value="InterPro"/>
</dbReference>
<dbReference type="InterPro" id="IPR002067">
    <property type="entry name" value="MCP"/>
</dbReference>
<keyword evidence="6 14" id="KW-0812">Transmembrane</keyword>
<comment type="catalytic activity">
    <reaction evidence="12">
        <text>ADP(in) + ATP(out) = ADP(out) + ATP(in)</text>
        <dbReference type="Rhea" id="RHEA:34999"/>
        <dbReference type="ChEBI" id="CHEBI:30616"/>
        <dbReference type="ChEBI" id="CHEBI:456216"/>
    </reaction>
    <physiologicalReaction direction="left-to-right" evidence="12">
        <dbReference type="Rhea" id="RHEA:35000"/>
    </physiologicalReaction>
</comment>
<dbReference type="SUPFAM" id="SSF103506">
    <property type="entry name" value="Mitochondrial carrier"/>
    <property type="match status" value="1"/>
</dbReference>
<keyword evidence="9 16" id="KW-1133">Transmembrane helix</keyword>
<keyword evidence="8" id="KW-0999">Mitochondrion inner membrane</keyword>
<comment type="subcellular location">
    <subcellularLocation>
        <location evidence="16">Membrane</location>
        <topology evidence="16">Multi-pass membrane protein</topology>
    </subcellularLocation>
    <subcellularLocation>
        <location evidence="1">Mitochondrion inner membrane</location>
        <topology evidence="1">Multi-pass membrane protein</topology>
    </subcellularLocation>
</comment>
<evidence type="ECO:0000256" key="13">
    <source>
        <dbReference type="ARBA" id="ARBA00045250"/>
    </source>
</evidence>
<dbReference type="Proteomes" id="UP001293254">
    <property type="component" value="Unassembled WGS sequence"/>
</dbReference>
<feature type="repeat" description="Solcar" evidence="14">
    <location>
        <begin position="218"/>
        <end position="310"/>
    </location>
</feature>
<feature type="transmembrane region" description="Helical" evidence="16">
    <location>
        <begin position="320"/>
        <end position="341"/>
    </location>
</feature>
<organism evidence="17 18">
    <name type="scientific">Sesamum alatum</name>
    <dbReference type="NCBI Taxonomy" id="300844"/>
    <lineage>
        <taxon>Eukaryota</taxon>
        <taxon>Viridiplantae</taxon>
        <taxon>Streptophyta</taxon>
        <taxon>Embryophyta</taxon>
        <taxon>Tracheophyta</taxon>
        <taxon>Spermatophyta</taxon>
        <taxon>Magnoliopsida</taxon>
        <taxon>eudicotyledons</taxon>
        <taxon>Gunneridae</taxon>
        <taxon>Pentapetalae</taxon>
        <taxon>asterids</taxon>
        <taxon>lamiids</taxon>
        <taxon>Lamiales</taxon>
        <taxon>Pedaliaceae</taxon>
        <taxon>Sesamum</taxon>
    </lineage>
</organism>
<comment type="function">
    <text evidence="13">ADP:ATP antiporter that mediates import of ADP into the mitochondrial matrix for ATP synthesis, and export of ATP out to fuel the cell. Cycles between the cytoplasmic-open state (c-state) and the matrix-open state (m-state): operates by the alternating access mechanism with a single substrate-binding site intermittently exposed to either the cytosolic (c-state) or matrix (m-state) side of the inner mitochondrial membrane.</text>
</comment>
<keyword evidence="5" id="KW-0050">Antiport</keyword>
<evidence type="ECO:0000256" key="1">
    <source>
        <dbReference type="ARBA" id="ARBA00004448"/>
    </source>
</evidence>
<dbReference type="GO" id="GO:0005743">
    <property type="term" value="C:mitochondrial inner membrane"/>
    <property type="evidence" value="ECO:0007669"/>
    <property type="project" value="UniProtKB-SubCell"/>
</dbReference>
<evidence type="ECO:0000256" key="15">
    <source>
        <dbReference type="RuleBase" id="RU000488"/>
    </source>
</evidence>
<dbReference type="AlphaFoldDB" id="A0AAE1YXX4"/>
<feature type="transmembrane region" description="Helical" evidence="16">
    <location>
        <begin position="216"/>
        <end position="239"/>
    </location>
</feature>
<feature type="transmembrane region" description="Helical" evidence="16">
    <location>
        <begin position="281"/>
        <end position="300"/>
    </location>
</feature>
<reference evidence="17" key="1">
    <citation type="submission" date="2020-06" db="EMBL/GenBank/DDBJ databases">
        <authorList>
            <person name="Li T."/>
            <person name="Hu X."/>
            <person name="Zhang T."/>
            <person name="Song X."/>
            <person name="Zhang H."/>
            <person name="Dai N."/>
            <person name="Sheng W."/>
            <person name="Hou X."/>
            <person name="Wei L."/>
        </authorList>
    </citation>
    <scope>NUCLEOTIDE SEQUENCE</scope>
    <source>
        <strain evidence="17">3651</strain>
        <tissue evidence="17">Leaf</tissue>
    </source>
</reference>
<keyword evidence="11 14" id="KW-0472">Membrane</keyword>
<evidence type="ECO:0000313" key="17">
    <source>
        <dbReference type="EMBL" id="KAK4438670.1"/>
    </source>
</evidence>
<accession>A0AAE1YXX4</accession>
<comment type="caution">
    <text evidence="16">Lacks conserved residue(s) required for the propagation of feature annotation.</text>
</comment>
<name>A0AAE1YXX4_9LAMI</name>
<dbReference type="EMBL" id="JACGWO010000001">
    <property type="protein sequence ID" value="KAK4438670.1"/>
    <property type="molecule type" value="Genomic_DNA"/>
</dbReference>